<reference evidence="1 2" key="1">
    <citation type="submission" date="2024-02" db="EMBL/GenBank/DDBJ databases">
        <title>Chromosome-scale genome assembly of the rough periwinkle Littorina saxatilis.</title>
        <authorList>
            <person name="De Jode A."/>
            <person name="Faria R."/>
            <person name="Formenti G."/>
            <person name="Sims Y."/>
            <person name="Smith T.P."/>
            <person name="Tracey A."/>
            <person name="Wood J.M.D."/>
            <person name="Zagrodzka Z.B."/>
            <person name="Johannesson K."/>
            <person name="Butlin R.K."/>
            <person name="Leder E.H."/>
        </authorList>
    </citation>
    <scope>NUCLEOTIDE SEQUENCE [LARGE SCALE GENOMIC DNA]</scope>
    <source>
        <strain evidence="1">Snail1</strain>
        <tissue evidence="1">Muscle</tissue>
    </source>
</reference>
<sequence length="617" mass="72091">MIRKKNVKRLLLVFVLLFILFNVYLYVDKSPQKSTEKRDAMSTWLGQQKALDRRAGEAAGPVRVQEGEEECEMCEHPYVFHPDLKLDQPLNRKVMESDKLPLYRHFSGHQDWPEIQHPEDLPGQLPTTVHYLWCHDGYLAFQHYLGLLSVVRLLQPIKLVFHYHQLPSVDHDMYNSWFWELKQSMPNLVLRPLQKPANMPCGSTDFLRTALSFLQQEGGVLVGSNVIMSRVPRDIEKRTFWHAFSKANASDVTRGIVWANRGFPDAEKESIVQKILSDPAGCVPTEAYDQARKDPIQAETVHCVHVPDSPDLYPVDIMYSNRSFAELSRWLYYGKRSPMHPKKVPGQVPRIAHLIWFNYGLQNPNTMEFYQFLTVLSTLYVGGFPQVFIYGNKEFSGHFWELLKNENITFVPTEEPETVFQQRVDNLAHKSDILRYEILHRYGGVYHDFEAMWTQRAPAWLLSYPTVATSDWVNYGDYPDNINNGVLIARPRAPWLRHMLAAQRYYVDSNFVWNSILISYKTYERYPDQLFFFRHLQVMCDYGICHPSWEKGFQRDIKDRTPTLKFDWRTETFLVHVTRPDPEKSFTSPQTLKSGSDIYAEIGRNILEKSGRLDILK</sequence>
<dbReference type="InterPro" id="IPR007577">
    <property type="entry name" value="GlycoTrfase_DXD_sugar-bd_CS"/>
</dbReference>
<keyword evidence="2" id="KW-1185">Reference proteome</keyword>
<dbReference type="InterPro" id="IPR029044">
    <property type="entry name" value="Nucleotide-diphossugar_trans"/>
</dbReference>
<dbReference type="SUPFAM" id="SSF53448">
    <property type="entry name" value="Nucleotide-diphospho-sugar transferases"/>
    <property type="match status" value="1"/>
</dbReference>
<evidence type="ECO:0000313" key="1">
    <source>
        <dbReference type="EMBL" id="KAK7102310.1"/>
    </source>
</evidence>
<gene>
    <name evidence="1" type="ORF">V1264_020547</name>
</gene>
<dbReference type="PANTHER" id="PTHR46830:SF1">
    <property type="entry name" value="ALPHA-1,4-N-ACETYLGLUCOSAMINYLTRANSFERASE"/>
    <property type="match status" value="1"/>
</dbReference>
<organism evidence="1 2">
    <name type="scientific">Littorina saxatilis</name>
    <dbReference type="NCBI Taxonomy" id="31220"/>
    <lineage>
        <taxon>Eukaryota</taxon>
        <taxon>Metazoa</taxon>
        <taxon>Spiralia</taxon>
        <taxon>Lophotrochozoa</taxon>
        <taxon>Mollusca</taxon>
        <taxon>Gastropoda</taxon>
        <taxon>Caenogastropoda</taxon>
        <taxon>Littorinimorpha</taxon>
        <taxon>Littorinoidea</taxon>
        <taxon>Littorinidae</taxon>
        <taxon>Littorina</taxon>
    </lineage>
</organism>
<comment type="caution">
    <text evidence="1">The sequence shown here is derived from an EMBL/GenBank/DDBJ whole genome shotgun (WGS) entry which is preliminary data.</text>
</comment>
<dbReference type="EMBL" id="JBAMIC010000010">
    <property type="protein sequence ID" value="KAK7102310.1"/>
    <property type="molecule type" value="Genomic_DNA"/>
</dbReference>
<name>A0AAN9BF97_9CAEN</name>
<protein>
    <submittedName>
        <fullName evidence="1">Uncharacterized protein</fullName>
    </submittedName>
</protein>
<dbReference type="AlphaFoldDB" id="A0AAN9BF97"/>
<accession>A0AAN9BF97</accession>
<dbReference type="PANTHER" id="PTHR46830">
    <property type="entry name" value="TRANSFERASE, PUTATIVE-RELATED"/>
    <property type="match status" value="1"/>
</dbReference>
<evidence type="ECO:0000313" key="2">
    <source>
        <dbReference type="Proteomes" id="UP001374579"/>
    </source>
</evidence>
<dbReference type="Pfam" id="PF04488">
    <property type="entry name" value="Gly_transf_sug"/>
    <property type="match status" value="1"/>
</dbReference>
<dbReference type="Gene3D" id="3.90.550.20">
    <property type="match status" value="1"/>
</dbReference>
<proteinExistence type="predicted"/>
<dbReference type="Proteomes" id="UP001374579">
    <property type="component" value="Unassembled WGS sequence"/>
</dbReference>